<sequence>MQDGVWPAPRRAAAQETEGRSATLCAQGQAAGLRPAGSRLHSGLRCAPSRCAAPRKLPAHGLCPAAGLAAIRDAPDIETRLNEVEQLLKTVIGMPCKYSRSEVVLTFFERSALDQVLRDDSVHKIQPGFQSPVRISEIMRSNGFCLANTETIVIDHSVPNGKDHLLDGGPAACLFEDSEEFASELDGGDGDDPAAYDTNLSYYHLAPFETDILD</sequence>
<protein>
    <submittedName>
        <fullName evidence="1">PX domain-containing protein 1</fullName>
    </submittedName>
</protein>
<organism evidence="1 2">
    <name type="scientific">Galemys pyrenaicus</name>
    <name type="common">Iberian desman</name>
    <name type="synonym">Pyrenean desman</name>
    <dbReference type="NCBI Taxonomy" id="202257"/>
    <lineage>
        <taxon>Eukaryota</taxon>
        <taxon>Metazoa</taxon>
        <taxon>Chordata</taxon>
        <taxon>Craniata</taxon>
        <taxon>Vertebrata</taxon>
        <taxon>Euteleostomi</taxon>
        <taxon>Mammalia</taxon>
        <taxon>Eutheria</taxon>
        <taxon>Laurasiatheria</taxon>
        <taxon>Eulipotyphla</taxon>
        <taxon>Talpidae</taxon>
        <taxon>Galemys</taxon>
    </lineage>
</organism>
<reference evidence="1" key="1">
    <citation type="journal article" date="2021" name="Evol. Appl.">
        <title>The genome of the Pyrenean desman and the effects of bottlenecks and inbreeding on the genomic landscape of an endangered species.</title>
        <authorList>
            <person name="Escoda L."/>
            <person name="Castresana J."/>
        </authorList>
    </citation>
    <scope>NUCLEOTIDE SEQUENCE</scope>
    <source>
        <strain evidence="1">IBE-C5619</strain>
    </source>
</reference>
<dbReference type="PANTHER" id="PTHR31433">
    <property type="entry name" value="PX DOMAIN-CONTAINING PROTEIN 1"/>
    <property type="match status" value="1"/>
</dbReference>
<proteinExistence type="predicted"/>
<dbReference type="InterPro" id="IPR040288">
    <property type="entry name" value="PXDC1"/>
</dbReference>
<accession>A0A8J6A839</accession>
<dbReference type="InterPro" id="IPR036871">
    <property type="entry name" value="PX_dom_sf"/>
</dbReference>
<dbReference type="Proteomes" id="UP000700334">
    <property type="component" value="Unassembled WGS sequence"/>
</dbReference>
<keyword evidence="2" id="KW-1185">Reference proteome</keyword>
<dbReference type="SUPFAM" id="SSF64268">
    <property type="entry name" value="PX domain"/>
    <property type="match status" value="1"/>
</dbReference>
<dbReference type="GO" id="GO:0035091">
    <property type="term" value="F:phosphatidylinositol binding"/>
    <property type="evidence" value="ECO:0007669"/>
    <property type="project" value="InterPro"/>
</dbReference>
<dbReference type="OrthoDB" id="9933228at2759"/>
<dbReference type="AlphaFoldDB" id="A0A8J6A839"/>
<name>A0A8J6A839_GALPY</name>
<dbReference type="EMBL" id="JAGFMF010012140">
    <property type="protein sequence ID" value="KAG8506944.1"/>
    <property type="molecule type" value="Genomic_DNA"/>
</dbReference>
<comment type="caution">
    <text evidence="1">The sequence shown here is derived from an EMBL/GenBank/DDBJ whole genome shotgun (WGS) entry which is preliminary data.</text>
</comment>
<evidence type="ECO:0000313" key="2">
    <source>
        <dbReference type="Proteomes" id="UP000700334"/>
    </source>
</evidence>
<dbReference type="PANTHER" id="PTHR31433:SF0">
    <property type="entry name" value="PX DOMAIN-CONTAINING PROTEIN 1"/>
    <property type="match status" value="1"/>
</dbReference>
<gene>
    <name evidence="1" type="ORF">J0S82_000378</name>
</gene>
<evidence type="ECO:0000313" key="1">
    <source>
        <dbReference type="EMBL" id="KAG8506944.1"/>
    </source>
</evidence>